<dbReference type="GeneTree" id="ENSGT00390000017614"/>
<evidence type="ECO:0000256" key="6">
    <source>
        <dbReference type="ARBA" id="ARBA00023295"/>
    </source>
</evidence>
<evidence type="ECO:0000256" key="7">
    <source>
        <dbReference type="ARBA" id="ARBA00031262"/>
    </source>
</evidence>
<keyword evidence="5" id="KW-0081">Bacteriolytic enzyme</keyword>
<dbReference type="AlphaFoldDB" id="A0A4W5RWC1"/>
<evidence type="ECO:0000313" key="8">
    <source>
        <dbReference type="Ensembl" id="ENSHHUP00000090620.1"/>
    </source>
</evidence>
<dbReference type="PANTHER" id="PTHR31698:SF8">
    <property type="entry name" value="LYSOZYME G-RELATED"/>
    <property type="match status" value="1"/>
</dbReference>
<dbReference type="InterPro" id="IPR023346">
    <property type="entry name" value="Lysozyme-like_dom_sf"/>
</dbReference>
<keyword evidence="5" id="KW-0929">Antimicrobial</keyword>
<dbReference type="GO" id="GO:0009253">
    <property type="term" value="P:peptidoglycan catabolic process"/>
    <property type="evidence" value="ECO:0007669"/>
    <property type="project" value="InterPro"/>
</dbReference>
<reference evidence="8" key="3">
    <citation type="submission" date="2025-09" db="UniProtKB">
        <authorList>
            <consortium name="Ensembl"/>
        </authorList>
    </citation>
    <scope>IDENTIFICATION</scope>
</reference>
<reference evidence="9" key="1">
    <citation type="submission" date="2018-06" db="EMBL/GenBank/DDBJ databases">
        <title>Genome assembly of Danube salmon.</title>
        <authorList>
            <person name="Macqueen D.J."/>
            <person name="Gundappa M.K."/>
        </authorList>
    </citation>
    <scope>NUCLEOTIDE SEQUENCE [LARGE SCALE GENOMIC DNA]</scope>
</reference>
<dbReference type="GO" id="GO:0050830">
    <property type="term" value="P:defense response to Gram-positive bacterium"/>
    <property type="evidence" value="ECO:0007669"/>
    <property type="project" value="TreeGrafter"/>
</dbReference>
<keyword evidence="6" id="KW-0326">Glycosidase</keyword>
<organism evidence="8 9">
    <name type="scientific">Hucho hucho</name>
    <name type="common">huchen</name>
    <dbReference type="NCBI Taxonomy" id="62062"/>
    <lineage>
        <taxon>Eukaryota</taxon>
        <taxon>Metazoa</taxon>
        <taxon>Chordata</taxon>
        <taxon>Craniata</taxon>
        <taxon>Vertebrata</taxon>
        <taxon>Euteleostomi</taxon>
        <taxon>Actinopterygii</taxon>
        <taxon>Neopterygii</taxon>
        <taxon>Teleostei</taxon>
        <taxon>Protacanthopterygii</taxon>
        <taxon>Salmoniformes</taxon>
        <taxon>Salmonidae</taxon>
        <taxon>Salmoninae</taxon>
        <taxon>Hucho</taxon>
    </lineage>
</organism>
<dbReference type="CDD" id="cd01021">
    <property type="entry name" value="GEWL"/>
    <property type="match status" value="1"/>
</dbReference>
<evidence type="ECO:0000313" key="9">
    <source>
        <dbReference type="Proteomes" id="UP000314982"/>
    </source>
</evidence>
<sequence>MGSQEMADELPYMNKYKSIIKRVGQNHGVAPSIIAGIISRETRAGTGAGLDGGWGNNGNAFGLMQVDKNWHKPQGKWDSEEHLSQATGILVDIIESVRRKFPSWTKEQQLRGGLAAYNMGLDNVHSPSRVDENTTGKDYSKDVLTRAQFYRLNGY</sequence>
<evidence type="ECO:0000256" key="5">
    <source>
        <dbReference type="ARBA" id="ARBA00022638"/>
    </source>
</evidence>
<proteinExistence type="inferred from homology"/>
<name>A0A4W5RWC1_9TELE</name>
<keyword evidence="6" id="KW-0378">Hydrolase</keyword>
<evidence type="ECO:0000256" key="2">
    <source>
        <dbReference type="ARBA" id="ARBA00008902"/>
    </source>
</evidence>
<dbReference type="GO" id="GO:0031640">
    <property type="term" value="P:killing of cells of another organism"/>
    <property type="evidence" value="ECO:0007669"/>
    <property type="project" value="UniProtKB-KW"/>
</dbReference>
<comment type="similarity">
    <text evidence="2">Belongs to the glycosyl hydrolase 23 family.</text>
</comment>
<dbReference type="PRINTS" id="PR00749">
    <property type="entry name" value="LYSOZYMEG"/>
</dbReference>
<dbReference type="PANTHER" id="PTHR31698">
    <property type="entry name" value="LYSOZYME G FAMILY MEMBER"/>
    <property type="match status" value="1"/>
</dbReference>
<dbReference type="Ensembl" id="ENSHHUT00000093426.1">
    <property type="protein sequence ID" value="ENSHHUP00000090620.1"/>
    <property type="gene ID" value="ENSHHUG00000052318.1"/>
</dbReference>
<accession>A0A4W5RWC1</accession>
<dbReference type="Proteomes" id="UP000314982">
    <property type="component" value="Unassembled WGS sequence"/>
</dbReference>
<evidence type="ECO:0000256" key="3">
    <source>
        <dbReference type="ARBA" id="ARBA00012732"/>
    </source>
</evidence>
<reference evidence="8" key="2">
    <citation type="submission" date="2025-08" db="UniProtKB">
        <authorList>
            <consortium name="Ensembl"/>
        </authorList>
    </citation>
    <scope>IDENTIFICATION</scope>
</reference>
<dbReference type="InterPro" id="IPR002152">
    <property type="entry name" value="Glyco_hydro_23"/>
</dbReference>
<evidence type="ECO:0000256" key="4">
    <source>
        <dbReference type="ARBA" id="ARBA00016485"/>
    </source>
</evidence>
<dbReference type="Gene3D" id="1.10.530.10">
    <property type="match status" value="1"/>
</dbReference>
<dbReference type="STRING" id="62062.ENSHHUP00000090620"/>
<dbReference type="EC" id="3.2.1.17" evidence="3"/>
<dbReference type="SUPFAM" id="SSF53955">
    <property type="entry name" value="Lysozyme-like"/>
    <property type="match status" value="1"/>
</dbReference>
<protein>
    <recommendedName>
        <fullName evidence="4">Lysozyme g</fullName>
        <ecNumber evidence="3">3.2.1.17</ecNumber>
    </recommendedName>
    <alternativeName>
        <fullName evidence="7">1,4-beta-N-acetylmuramidase</fullName>
    </alternativeName>
</protein>
<keyword evidence="9" id="KW-1185">Reference proteome</keyword>
<dbReference type="PIRSF" id="PIRSF001065">
    <property type="entry name" value="Lysozyme_g"/>
    <property type="match status" value="1"/>
</dbReference>
<dbReference type="GO" id="GO:0005576">
    <property type="term" value="C:extracellular region"/>
    <property type="evidence" value="ECO:0007669"/>
    <property type="project" value="TreeGrafter"/>
</dbReference>
<evidence type="ECO:0000256" key="1">
    <source>
        <dbReference type="ARBA" id="ARBA00000632"/>
    </source>
</evidence>
<comment type="catalytic activity">
    <reaction evidence="1">
        <text>Hydrolysis of (1-&gt;4)-beta-linkages between N-acetylmuramic acid and N-acetyl-D-glucosamine residues in a peptidoglycan and between N-acetyl-D-glucosamine residues in chitodextrins.</text>
        <dbReference type="EC" id="3.2.1.17"/>
    </reaction>
</comment>
<dbReference type="GO" id="GO:0003796">
    <property type="term" value="F:lysozyme activity"/>
    <property type="evidence" value="ECO:0007669"/>
    <property type="project" value="UniProtKB-EC"/>
</dbReference>